<protein>
    <submittedName>
        <fullName evidence="3">Uncharacterized protein LOC120283005</fullName>
    </submittedName>
</protein>
<evidence type="ECO:0000313" key="3">
    <source>
        <dbReference type="RefSeq" id="XP_039145764.1"/>
    </source>
</evidence>
<organism evidence="2 3">
    <name type="scientific">Dioscorea cayennensis subsp. rotundata</name>
    <name type="common">White Guinea yam</name>
    <name type="synonym">Dioscorea rotundata</name>
    <dbReference type="NCBI Taxonomy" id="55577"/>
    <lineage>
        <taxon>Eukaryota</taxon>
        <taxon>Viridiplantae</taxon>
        <taxon>Streptophyta</taxon>
        <taxon>Embryophyta</taxon>
        <taxon>Tracheophyta</taxon>
        <taxon>Spermatophyta</taxon>
        <taxon>Magnoliopsida</taxon>
        <taxon>Liliopsida</taxon>
        <taxon>Dioscoreales</taxon>
        <taxon>Dioscoreaceae</taxon>
        <taxon>Dioscorea</taxon>
    </lineage>
</organism>
<gene>
    <name evidence="3" type="primary">LOC120283005</name>
</gene>
<dbReference type="AlphaFoldDB" id="A0AB40D287"/>
<dbReference type="Proteomes" id="UP001515500">
    <property type="component" value="Chromosome 18"/>
</dbReference>
<feature type="region of interest" description="Disordered" evidence="1">
    <location>
        <begin position="156"/>
        <end position="179"/>
    </location>
</feature>
<dbReference type="PANTHER" id="PTHR34222:SF37">
    <property type="entry name" value="RETROTRANSPOSON GAG DOMAIN-CONTAINING PROTEIN"/>
    <property type="match status" value="1"/>
</dbReference>
<evidence type="ECO:0000313" key="2">
    <source>
        <dbReference type="Proteomes" id="UP001515500"/>
    </source>
</evidence>
<proteinExistence type="predicted"/>
<sequence>MIMSWLWNSMQPSISKIFMFLPTNHDIWESARKTYSKMKDAAVLYEIKTKITNTKQGTLSVTEYYNLMNGLWLELDNYQNLTMKCNDDTQTLLKLLEEERIFQFLAGLNIEFDQVRVQQLGKEETPSLEEVYSAIKAEENRRTVMLETQPAIGSAMISTKPNHSRGHTPRQTEGKPEVYKSSNRDGLWCNYCKKARHTKDTCFKLHGKEQVFNKIKHQRTQALCAVQEDRQKSTNEGQFSKLRFNQEEIDKLKGFLNTLPLGCVFVSDNR</sequence>
<name>A0AB40D287_DIOCR</name>
<keyword evidence="2" id="KW-1185">Reference proteome</keyword>
<reference evidence="3" key="1">
    <citation type="submission" date="2025-08" db="UniProtKB">
        <authorList>
            <consortium name="RefSeq"/>
        </authorList>
    </citation>
    <scope>IDENTIFICATION</scope>
</reference>
<dbReference type="RefSeq" id="XP_039145764.1">
    <property type="nucleotide sequence ID" value="XM_039289830.1"/>
</dbReference>
<evidence type="ECO:0000256" key="1">
    <source>
        <dbReference type="SAM" id="MobiDB-lite"/>
    </source>
</evidence>
<dbReference type="GeneID" id="120283005"/>
<accession>A0AB40D287</accession>
<dbReference type="PANTHER" id="PTHR34222">
    <property type="entry name" value="GAG_PRE-INTEGRS DOMAIN-CONTAINING PROTEIN"/>
    <property type="match status" value="1"/>
</dbReference>